<evidence type="ECO:0008006" key="3">
    <source>
        <dbReference type="Google" id="ProtNLM"/>
    </source>
</evidence>
<dbReference type="Pfam" id="PF08856">
    <property type="entry name" value="DUF1826"/>
    <property type="match status" value="1"/>
</dbReference>
<dbReference type="Proteomes" id="UP001516023">
    <property type="component" value="Unassembled WGS sequence"/>
</dbReference>
<dbReference type="AlphaFoldDB" id="A0ABD3QUG8"/>
<gene>
    <name evidence="1" type="ORF">HJC23_006445</name>
</gene>
<organism evidence="1 2">
    <name type="scientific">Cyclotella cryptica</name>
    <dbReference type="NCBI Taxonomy" id="29204"/>
    <lineage>
        <taxon>Eukaryota</taxon>
        <taxon>Sar</taxon>
        <taxon>Stramenopiles</taxon>
        <taxon>Ochrophyta</taxon>
        <taxon>Bacillariophyta</taxon>
        <taxon>Coscinodiscophyceae</taxon>
        <taxon>Thalassiosirophycidae</taxon>
        <taxon>Stephanodiscales</taxon>
        <taxon>Stephanodiscaceae</taxon>
        <taxon>Cyclotella</taxon>
    </lineage>
</organism>
<comment type="caution">
    <text evidence="1">The sequence shown here is derived from an EMBL/GenBank/DDBJ whole genome shotgun (WGS) entry which is preliminary data.</text>
</comment>
<dbReference type="InterPro" id="IPR014955">
    <property type="entry name" value="DUF1826"/>
</dbReference>
<proteinExistence type="predicted"/>
<evidence type="ECO:0000313" key="2">
    <source>
        <dbReference type="Proteomes" id="UP001516023"/>
    </source>
</evidence>
<reference evidence="1 2" key="1">
    <citation type="journal article" date="2020" name="G3 (Bethesda)">
        <title>Improved Reference Genome for Cyclotella cryptica CCMP332, a Model for Cell Wall Morphogenesis, Salinity Adaptation, and Lipid Production in Diatoms (Bacillariophyta).</title>
        <authorList>
            <person name="Roberts W.R."/>
            <person name="Downey K.M."/>
            <person name="Ruck E.C."/>
            <person name="Traller J.C."/>
            <person name="Alverson A.J."/>
        </authorList>
    </citation>
    <scope>NUCLEOTIDE SEQUENCE [LARGE SCALE GENOMIC DNA]</scope>
    <source>
        <strain evidence="1 2">CCMP332</strain>
    </source>
</reference>
<keyword evidence="2" id="KW-1185">Reference proteome</keyword>
<protein>
    <recommendedName>
        <fullName evidence="3">DUF1826 domain-containing protein</fullName>
    </recommendedName>
</protein>
<evidence type="ECO:0000313" key="1">
    <source>
        <dbReference type="EMBL" id="KAL3804054.1"/>
    </source>
</evidence>
<sequence>MKHLVYNSSIRQYIIHLRPLSLTMATESTEASATSACASDCSCDESSSLTVTSRRKKIKGTGNEILFVDRLSQLAEISNDNVQLVVWPTGDSNFLRALANPSIPAENLPTFEGMVPALPKLVAEIIKKHIYLPYALRSRPNVLNEEEATELSEHIDKLVQQFADVAIQSGFMDGNVDGDVDEIPFVHVKLQVMTTDGCRFWHQDSVPFRLVSTLRGPCTEWVPPEFSTTTLKRKNHDSKHAQSMKLGDVALFKGRGDVEAKSIFGHPGIVHRSPRIEGSGDARIVLVIDIPQQGWHFD</sequence>
<name>A0ABD3QUG8_9STRA</name>
<accession>A0ABD3QUG8</accession>
<dbReference type="EMBL" id="JABMIG020000010">
    <property type="protein sequence ID" value="KAL3804054.1"/>
    <property type="molecule type" value="Genomic_DNA"/>
</dbReference>